<gene>
    <name evidence="1" type="ORF">X271_00390</name>
</gene>
<keyword evidence="2" id="KW-1185">Reference proteome</keyword>
<dbReference type="AlphaFoldDB" id="W8GSV8"/>
<evidence type="ECO:0000313" key="2">
    <source>
        <dbReference type="Proteomes" id="UP000019450"/>
    </source>
</evidence>
<dbReference type="HOGENOM" id="CLU_1500878_0_0_14"/>
<dbReference type="SUPFAM" id="SSF50118">
    <property type="entry name" value="Cell growth inhibitor/plasmid maintenance toxic component"/>
    <property type="match status" value="1"/>
</dbReference>
<dbReference type="Proteomes" id="UP000019450">
    <property type="component" value="Chromosome"/>
</dbReference>
<name>W8GSV8_9MOLU</name>
<sequence>MLINSTDERLVYNCLIWNWIGALLRALFVFYQIKWSFGEIILLIWVKINMYHIKIWKFDQFIDLKDLDYQKKNQNKGDYRPCVVLTKRENQLVLIPFSTSKTNPKWNIEYNSATRNKPSNIQIDRFRILDPKSIVIESKNCTPVDNVKFKNQNAKISSKKIKKEIINKYNERLNYLNLK</sequence>
<dbReference type="Pfam" id="PF02452">
    <property type="entry name" value="PemK_toxin"/>
    <property type="match status" value="1"/>
</dbReference>
<reference evidence="1 2" key="1">
    <citation type="journal article" date="2014" name="Genome Biol. Evol.">
        <title>Phylogenomics of "Candidatus Hepatoplasma crinochetorum," a Lineage of Mollicutes Associated with Noninsect Arthropods.</title>
        <authorList>
            <person name="Leclercq S."/>
            <person name="Dittmer J."/>
            <person name="Bouchon D."/>
            <person name="Cordaux R."/>
        </authorList>
    </citation>
    <scope>NUCLEOTIDE SEQUENCE [LARGE SCALE GENOMIC DNA]</scope>
    <source>
        <strain evidence="1 2">Av</strain>
    </source>
</reference>
<evidence type="ECO:0000313" key="1">
    <source>
        <dbReference type="EMBL" id="AHK22495.1"/>
    </source>
</evidence>
<proteinExistence type="predicted"/>
<organism evidence="1 2">
    <name type="scientific">Candidatus Hepatoplasma crinochetorum Av</name>
    <dbReference type="NCBI Taxonomy" id="1427984"/>
    <lineage>
        <taxon>Bacteria</taxon>
        <taxon>Bacillati</taxon>
        <taxon>Mycoplasmatota</taxon>
        <taxon>Mollicutes</taxon>
        <taxon>Candidatus Hepatoplasmataceae</taxon>
        <taxon>Candidatus Hepatoplasma</taxon>
    </lineage>
</organism>
<accession>W8GSV8</accession>
<dbReference type="InterPro" id="IPR003477">
    <property type="entry name" value="PemK-like"/>
</dbReference>
<dbReference type="GO" id="GO:0003677">
    <property type="term" value="F:DNA binding"/>
    <property type="evidence" value="ECO:0007669"/>
    <property type="project" value="InterPro"/>
</dbReference>
<dbReference type="KEGG" id="hcr:X271_00390"/>
<protein>
    <submittedName>
        <fullName evidence="1">PemK-like protein</fullName>
    </submittedName>
</protein>
<dbReference type="EMBL" id="CP006932">
    <property type="protein sequence ID" value="AHK22495.1"/>
    <property type="molecule type" value="Genomic_DNA"/>
</dbReference>